<keyword evidence="6 11" id="KW-0378">Hydrolase</keyword>
<evidence type="ECO:0000256" key="1">
    <source>
        <dbReference type="ARBA" id="ARBA00004651"/>
    </source>
</evidence>
<organism evidence="15 16">
    <name type="scientific">Allorhodopirellula solitaria</name>
    <dbReference type="NCBI Taxonomy" id="2527987"/>
    <lineage>
        <taxon>Bacteria</taxon>
        <taxon>Pseudomonadati</taxon>
        <taxon>Planctomycetota</taxon>
        <taxon>Planctomycetia</taxon>
        <taxon>Pirellulales</taxon>
        <taxon>Pirellulaceae</taxon>
        <taxon>Allorhodopirellula</taxon>
    </lineage>
</organism>
<keyword evidence="16" id="KW-1185">Reference proteome</keyword>
<evidence type="ECO:0000256" key="13">
    <source>
        <dbReference type="SAM" id="Phobius"/>
    </source>
</evidence>
<evidence type="ECO:0000256" key="7">
    <source>
        <dbReference type="ARBA" id="ARBA00022833"/>
    </source>
</evidence>
<dbReference type="Pfam" id="PF01435">
    <property type="entry name" value="Peptidase_M48"/>
    <property type="match status" value="1"/>
</dbReference>
<keyword evidence="7 11" id="KW-0862">Zinc</keyword>
<feature type="transmembrane region" description="Helical" evidence="13">
    <location>
        <begin position="40"/>
        <end position="73"/>
    </location>
</feature>
<dbReference type="RefSeq" id="WP_146392967.1">
    <property type="nucleotide sequence ID" value="NZ_SJPK01000012.1"/>
</dbReference>
<evidence type="ECO:0000256" key="6">
    <source>
        <dbReference type="ARBA" id="ARBA00022801"/>
    </source>
</evidence>
<comment type="cofactor">
    <cofactor evidence="11">
        <name>Zn(2+)</name>
        <dbReference type="ChEBI" id="CHEBI:29105"/>
    </cofactor>
    <text evidence="11">Binds 1 zinc ion per subunit.</text>
</comment>
<dbReference type="InterPro" id="IPR001915">
    <property type="entry name" value="Peptidase_M48"/>
</dbReference>
<comment type="similarity">
    <text evidence="11">Belongs to the peptidase M48 family.</text>
</comment>
<feature type="domain" description="Peptidase M48" evidence="14">
    <location>
        <begin position="93"/>
        <end position="173"/>
    </location>
</feature>
<evidence type="ECO:0000313" key="16">
    <source>
        <dbReference type="Proteomes" id="UP000318053"/>
    </source>
</evidence>
<dbReference type="Proteomes" id="UP000318053">
    <property type="component" value="Unassembled WGS sequence"/>
</dbReference>
<keyword evidence="9 11" id="KW-0482">Metalloprotease</keyword>
<dbReference type="EMBL" id="SJPK01000012">
    <property type="protein sequence ID" value="TWT56560.1"/>
    <property type="molecule type" value="Genomic_DNA"/>
</dbReference>
<evidence type="ECO:0000256" key="2">
    <source>
        <dbReference type="ARBA" id="ARBA00022475"/>
    </source>
</evidence>
<evidence type="ECO:0000256" key="9">
    <source>
        <dbReference type="ARBA" id="ARBA00023049"/>
    </source>
</evidence>
<name>A0A5C5X184_9BACT</name>
<dbReference type="PANTHER" id="PTHR43221:SF1">
    <property type="entry name" value="PROTEASE HTPX"/>
    <property type="match status" value="1"/>
</dbReference>
<feature type="region of interest" description="Disordered" evidence="12">
    <location>
        <begin position="1"/>
        <end position="21"/>
    </location>
</feature>
<evidence type="ECO:0000256" key="10">
    <source>
        <dbReference type="ARBA" id="ARBA00023136"/>
    </source>
</evidence>
<protein>
    <submittedName>
        <fullName evidence="15">M48 family peptidase</fullName>
    </submittedName>
</protein>
<keyword evidence="10 13" id="KW-0472">Membrane</keyword>
<dbReference type="GO" id="GO:0005886">
    <property type="term" value="C:plasma membrane"/>
    <property type="evidence" value="ECO:0007669"/>
    <property type="project" value="UniProtKB-SubCell"/>
</dbReference>
<dbReference type="Gene3D" id="3.30.2010.10">
    <property type="entry name" value="Metalloproteases ('zincins'), catalytic domain"/>
    <property type="match status" value="1"/>
</dbReference>
<keyword evidence="4 13" id="KW-0812">Transmembrane</keyword>
<dbReference type="OrthoDB" id="7338723at2"/>
<dbReference type="CDD" id="cd07325">
    <property type="entry name" value="M48_Ste24p_like"/>
    <property type="match status" value="1"/>
</dbReference>
<dbReference type="PANTHER" id="PTHR43221">
    <property type="entry name" value="PROTEASE HTPX"/>
    <property type="match status" value="1"/>
</dbReference>
<evidence type="ECO:0000256" key="8">
    <source>
        <dbReference type="ARBA" id="ARBA00022989"/>
    </source>
</evidence>
<dbReference type="GO" id="GO:0006508">
    <property type="term" value="P:proteolysis"/>
    <property type="evidence" value="ECO:0007669"/>
    <property type="project" value="UniProtKB-KW"/>
</dbReference>
<dbReference type="GO" id="GO:0046872">
    <property type="term" value="F:metal ion binding"/>
    <property type="evidence" value="ECO:0007669"/>
    <property type="project" value="UniProtKB-KW"/>
</dbReference>
<evidence type="ECO:0000259" key="14">
    <source>
        <dbReference type="Pfam" id="PF01435"/>
    </source>
</evidence>
<sequence>MSSVAPTSPPPSQTANVRPTIDPRDYIAPGTGFHQAVGGILAALGFFLTMLFLIGATFGIGLVVALIGLLLFFLNQKKHLAKLHGSAIKVGPEQFPDVYNILCHAAAQMGMADVPEAYIYEDNTQNAAAAKIKGKRIVLLTDDMVYGALTTKSAKVLQFVIAHELAHHYLGHSGLIRSHIAMAYKPLSRLNEFTCDGVAAAIVNDQKACGKALALLSVGPQLLPKVNVDALFEQAQQVASNKLSKKSEGALTHPLLLRRFARVMGIPMKV</sequence>
<dbReference type="InterPro" id="IPR050083">
    <property type="entry name" value="HtpX_protease"/>
</dbReference>
<keyword evidence="3 11" id="KW-0645">Protease</keyword>
<evidence type="ECO:0000256" key="12">
    <source>
        <dbReference type="SAM" id="MobiDB-lite"/>
    </source>
</evidence>
<evidence type="ECO:0000256" key="4">
    <source>
        <dbReference type="ARBA" id="ARBA00022692"/>
    </source>
</evidence>
<comment type="subcellular location">
    <subcellularLocation>
        <location evidence="1">Cell membrane</location>
        <topology evidence="1">Multi-pass membrane protein</topology>
    </subcellularLocation>
</comment>
<proteinExistence type="inferred from homology"/>
<evidence type="ECO:0000256" key="5">
    <source>
        <dbReference type="ARBA" id="ARBA00022723"/>
    </source>
</evidence>
<dbReference type="AlphaFoldDB" id="A0A5C5X184"/>
<evidence type="ECO:0000256" key="3">
    <source>
        <dbReference type="ARBA" id="ARBA00022670"/>
    </source>
</evidence>
<reference evidence="15 16" key="1">
    <citation type="submission" date="2019-02" db="EMBL/GenBank/DDBJ databases">
        <title>Deep-cultivation of Planctomycetes and their phenomic and genomic characterization uncovers novel biology.</title>
        <authorList>
            <person name="Wiegand S."/>
            <person name="Jogler M."/>
            <person name="Boedeker C."/>
            <person name="Pinto D."/>
            <person name="Vollmers J."/>
            <person name="Rivas-Marin E."/>
            <person name="Kohn T."/>
            <person name="Peeters S.H."/>
            <person name="Heuer A."/>
            <person name="Rast P."/>
            <person name="Oberbeckmann S."/>
            <person name="Bunk B."/>
            <person name="Jeske O."/>
            <person name="Meyerdierks A."/>
            <person name="Storesund J.E."/>
            <person name="Kallscheuer N."/>
            <person name="Luecker S."/>
            <person name="Lage O.M."/>
            <person name="Pohl T."/>
            <person name="Merkel B.J."/>
            <person name="Hornburger P."/>
            <person name="Mueller R.-W."/>
            <person name="Bruemmer F."/>
            <person name="Labrenz M."/>
            <person name="Spormann A.M."/>
            <person name="Op Den Camp H."/>
            <person name="Overmann J."/>
            <person name="Amann R."/>
            <person name="Jetten M.S.M."/>
            <person name="Mascher T."/>
            <person name="Medema M.H."/>
            <person name="Devos D.P."/>
            <person name="Kaster A.-K."/>
            <person name="Ovreas L."/>
            <person name="Rohde M."/>
            <person name="Galperin M.Y."/>
            <person name="Jogler C."/>
        </authorList>
    </citation>
    <scope>NUCLEOTIDE SEQUENCE [LARGE SCALE GENOMIC DNA]</scope>
    <source>
        <strain evidence="15 16">CA85</strain>
    </source>
</reference>
<dbReference type="GO" id="GO:0004222">
    <property type="term" value="F:metalloendopeptidase activity"/>
    <property type="evidence" value="ECO:0007669"/>
    <property type="project" value="InterPro"/>
</dbReference>
<keyword evidence="5" id="KW-0479">Metal-binding</keyword>
<evidence type="ECO:0000256" key="11">
    <source>
        <dbReference type="RuleBase" id="RU003983"/>
    </source>
</evidence>
<keyword evidence="2" id="KW-1003">Cell membrane</keyword>
<gene>
    <name evidence="15" type="ORF">CA85_40930</name>
</gene>
<accession>A0A5C5X184</accession>
<evidence type="ECO:0000313" key="15">
    <source>
        <dbReference type="EMBL" id="TWT56560.1"/>
    </source>
</evidence>
<comment type="caution">
    <text evidence="15">The sequence shown here is derived from an EMBL/GenBank/DDBJ whole genome shotgun (WGS) entry which is preliminary data.</text>
</comment>
<keyword evidence="8 13" id="KW-1133">Transmembrane helix</keyword>